<sequence>MKSVDCVHVIQQKDTASSPSGPPGAASGTTGLFSVTFLWLAMLLSSCLAAVSLYHAITLKTELEALRSELIYRVRARSPLEQPPVSPGDKKAGAPVSSFLQVSAAGARQENRLPGPYPAESFQKEIWDGSRNRGRRSVVHTEETDQSPIYSSASPASSVLMLQACLQLIADSKSDIQQKDDSSIVPWLLSFKRGTALEEQGNKIVIKETGYFFIYGQVLYTDTTFAMGHLIQRKKAHVFGDDLSLVTLFRCIQNMPQSYPNNSCYTAGIAKLEEGDELQLTIPRRRAKISLDGDDYRVGDTYEADPMEGDLERLQDSRDLPVRRISGMRRFHQPQGYPRAVAPQIPYPRSQMDLDFGPEEYPKAASGVRTAEHVEQKQGGYKSAFAVLAVLFFLMVLAALAYLAKRLLMKRQEDAMPFEAEMRNEDPAPAEKGKSVDRITIEIQDVSGNSQSRRKGLVRCIFSPMTTLFRQSPQRSSNLDLHNQSGISGTNKKALTSGKEEKNICCCGKAVKFDES</sequence>
<dbReference type="Ensembl" id="ENSCJPT00005027276.1">
    <property type="protein sequence ID" value="ENSCJPP00005019728.1"/>
    <property type="gene ID" value="ENSCJPG00005015962.1"/>
</dbReference>
<evidence type="ECO:0000256" key="4">
    <source>
        <dbReference type="ARBA" id="ARBA00022525"/>
    </source>
</evidence>
<keyword evidence="5" id="KW-1015">Disulfide bond</keyword>
<evidence type="ECO:0000259" key="9">
    <source>
        <dbReference type="PROSITE" id="PS50049"/>
    </source>
</evidence>
<dbReference type="PANTHER" id="PTHR15151:SF2">
    <property type="entry name" value="TUMOR NECROSIS FACTOR LIGAND SUPERFAMILY MEMBER 13B"/>
    <property type="match status" value="1"/>
</dbReference>
<feature type="region of interest" description="Disordered" evidence="7">
    <location>
        <begin position="471"/>
        <end position="494"/>
    </location>
</feature>
<dbReference type="GO" id="GO:0016020">
    <property type="term" value="C:membrane"/>
    <property type="evidence" value="ECO:0007669"/>
    <property type="project" value="InterPro"/>
</dbReference>
<keyword evidence="6" id="KW-0325">Glycoprotein</keyword>
<evidence type="ECO:0000313" key="11">
    <source>
        <dbReference type="Proteomes" id="UP000694412"/>
    </source>
</evidence>
<comment type="similarity">
    <text evidence="2">Belongs to the tumor necrosis factor family.</text>
</comment>
<reference evidence="10" key="3">
    <citation type="submission" date="2025-09" db="UniProtKB">
        <authorList>
            <consortium name="Ensembl"/>
        </authorList>
    </citation>
    <scope>IDENTIFICATION</scope>
</reference>
<evidence type="ECO:0000256" key="6">
    <source>
        <dbReference type="ARBA" id="ARBA00023180"/>
    </source>
</evidence>
<feature type="transmembrane region" description="Helical" evidence="8">
    <location>
        <begin position="37"/>
        <end position="57"/>
    </location>
</feature>
<dbReference type="GO" id="GO:0005125">
    <property type="term" value="F:cytokine activity"/>
    <property type="evidence" value="ECO:0007669"/>
    <property type="project" value="UniProtKB-KW"/>
</dbReference>
<dbReference type="GO" id="GO:0005615">
    <property type="term" value="C:extracellular space"/>
    <property type="evidence" value="ECO:0007669"/>
    <property type="project" value="UniProtKB-KW"/>
</dbReference>
<keyword evidence="8" id="KW-1133">Transmembrane helix</keyword>
<dbReference type="Gene3D" id="2.60.120.40">
    <property type="match status" value="1"/>
</dbReference>
<dbReference type="Pfam" id="PF00229">
    <property type="entry name" value="TNF"/>
    <property type="match status" value="1"/>
</dbReference>
<evidence type="ECO:0000256" key="8">
    <source>
        <dbReference type="SAM" id="Phobius"/>
    </source>
</evidence>
<dbReference type="PANTHER" id="PTHR15151">
    <property type="entry name" value="PROTEIN EIGER"/>
    <property type="match status" value="1"/>
</dbReference>
<reference evidence="10" key="2">
    <citation type="submission" date="2025-08" db="UniProtKB">
        <authorList>
            <consortium name="Ensembl"/>
        </authorList>
    </citation>
    <scope>IDENTIFICATION</scope>
</reference>
<dbReference type="InterPro" id="IPR006052">
    <property type="entry name" value="TNF_dom"/>
</dbReference>
<evidence type="ECO:0000256" key="5">
    <source>
        <dbReference type="ARBA" id="ARBA00023157"/>
    </source>
</evidence>
<feature type="domain" description="THD" evidence="9">
    <location>
        <begin position="164"/>
        <end position="308"/>
    </location>
</feature>
<evidence type="ECO:0000256" key="2">
    <source>
        <dbReference type="ARBA" id="ARBA00008670"/>
    </source>
</evidence>
<evidence type="ECO:0000256" key="3">
    <source>
        <dbReference type="ARBA" id="ARBA00022514"/>
    </source>
</evidence>
<feature type="transmembrane region" description="Helical" evidence="8">
    <location>
        <begin position="384"/>
        <end position="404"/>
    </location>
</feature>
<dbReference type="GO" id="GO:0005164">
    <property type="term" value="F:tumor necrosis factor receptor binding"/>
    <property type="evidence" value="ECO:0007669"/>
    <property type="project" value="InterPro"/>
</dbReference>
<dbReference type="InterPro" id="IPR008983">
    <property type="entry name" value="Tumour_necrosis_fac-like_dom"/>
</dbReference>
<keyword evidence="8" id="KW-0812">Transmembrane</keyword>
<protein>
    <submittedName>
        <fullName evidence="10">TNF superfamily member 13b</fullName>
    </submittedName>
</protein>
<dbReference type="SUPFAM" id="SSF49842">
    <property type="entry name" value="TNF-like"/>
    <property type="match status" value="1"/>
</dbReference>
<evidence type="ECO:0000313" key="10">
    <source>
        <dbReference type="Ensembl" id="ENSCJPP00005019728.1"/>
    </source>
</evidence>
<keyword evidence="3" id="KW-0202">Cytokine</keyword>
<name>A0A8C2TYI6_COTJA</name>
<dbReference type="Proteomes" id="UP000694412">
    <property type="component" value="Chromosome 1"/>
</dbReference>
<reference evidence="10" key="1">
    <citation type="submission" date="2015-11" db="EMBL/GenBank/DDBJ databases">
        <authorList>
            <consortium name="International Coturnix japonica Genome Analysis Consortium"/>
            <person name="Warren W."/>
            <person name="Burt D.W."/>
            <person name="Antin P.B."/>
            <person name="Lanford R."/>
            <person name="Gros J."/>
            <person name="Wilson R.K."/>
        </authorList>
    </citation>
    <scope>NUCLEOTIDE SEQUENCE [LARGE SCALE GENOMIC DNA]</scope>
</reference>
<dbReference type="GO" id="GO:0006955">
    <property type="term" value="P:immune response"/>
    <property type="evidence" value="ECO:0007669"/>
    <property type="project" value="InterPro"/>
</dbReference>
<keyword evidence="8" id="KW-0472">Membrane</keyword>
<organism evidence="10 11">
    <name type="scientific">Coturnix japonica</name>
    <name type="common">Japanese quail</name>
    <name type="synonym">Coturnix coturnix japonica</name>
    <dbReference type="NCBI Taxonomy" id="93934"/>
    <lineage>
        <taxon>Eukaryota</taxon>
        <taxon>Metazoa</taxon>
        <taxon>Chordata</taxon>
        <taxon>Craniata</taxon>
        <taxon>Vertebrata</taxon>
        <taxon>Euteleostomi</taxon>
        <taxon>Archelosauria</taxon>
        <taxon>Archosauria</taxon>
        <taxon>Dinosauria</taxon>
        <taxon>Saurischia</taxon>
        <taxon>Theropoda</taxon>
        <taxon>Coelurosauria</taxon>
        <taxon>Aves</taxon>
        <taxon>Neognathae</taxon>
        <taxon>Galloanserae</taxon>
        <taxon>Galliformes</taxon>
        <taxon>Phasianidae</taxon>
        <taxon>Perdicinae</taxon>
        <taxon>Coturnix</taxon>
    </lineage>
</organism>
<keyword evidence="11" id="KW-1185">Reference proteome</keyword>
<accession>A0A8C2TYI6</accession>
<evidence type="ECO:0000256" key="1">
    <source>
        <dbReference type="ARBA" id="ARBA00004613"/>
    </source>
</evidence>
<dbReference type="AlphaFoldDB" id="A0A8C2TYI6"/>
<keyword evidence="4" id="KW-0964">Secreted</keyword>
<gene>
    <name evidence="10" type="primary">TNFSF13B</name>
</gene>
<dbReference type="GO" id="GO:0030890">
    <property type="term" value="P:positive regulation of B cell proliferation"/>
    <property type="evidence" value="ECO:0007669"/>
    <property type="project" value="TreeGrafter"/>
</dbReference>
<comment type="subcellular location">
    <subcellularLocation>
        <location evidence="1">Secreted</location>
    </subcellularLocation>
</comment>
<evidence type="ECO:0000256" key="7">
    <source>
        <dbReference type="SAM" id="MobiDB-lite"/>
    </source>
</evidence>
<dbReference type="PROSITE" id="PS50049">
    <property type="entry name" value="THD_2"/>
    <property type="match status" value="1"/>
</dbReference>
<dbReference type="InterPro" id="IPR051748">
    <property type="entry name" value="TNF_Ligand_Superfamily"/>
</dbReference>
<dbReference type="GeneTree" id="ENSGT00940000157536"/>
<proteinExistence type="inferred from homology"/>